<protein>
    <submittedName>
        <fullName evidence="1">Uncharacterized protein</fullName>
    </submittedName>
</protein>
<evidence type="ECO:0000313" key="2">
    <source>
        <dbReference type="Proteomes" id="UP000822688"/>
    </source>
</evidence>
<gene>
    <name evidence="1" type="ORF">KC19_12G009200</name>
</gene>
<comment type="caution">
    <text evidence="1">The sequence shown here is derived from an EMBL/GenBank/DDBJ whole genome shotgun (WGS) entry which is preliminary data.</text>
</comment>
<name>A0A8T0G4N2_CERPU</name>
<accession>A0A8T0G4N2</accession>
<evidence type="ECO:0000313" key="1">
    <source>
        <dbReference type="EMBL" id="KAG0553407.1"/>
    </source>
</evidence>
<organism evidence="1 2">
    <name type="scientific">Ceratodon purpureus</name>
    <name type="common">Fire moss</name>
    <name type="synonym">Dicranum purpureum</name>
    <dbReference type="NCBI Taxonomy" id="3225"/>
    <lineage>
        <taxon>Eukaryota</taxon>
        <taxon>Viridiplantae</taxon>
        <taxon>Streptophyta</taxon>
        <taxon>Embryophyta</taxon>
        <taxon>Bryophyta</taxon>
        <taxon>Bryophytina</taxon>
        <taxon>Bryopsida</taxon>
        <taxon>Dicranidae</taxon>
        <taxon>Pseudoditrichales</taxon>
        <taxon>Ditrichaceae</taxon>
        <taxon>Ceratodon</taxon>
    </lineage>
</organism>
<proteinExistence type="predicted"/>
<dbReference type="AlphaFoldDB" id="A0A8T0G4N2"/>
<reference evidence="1" key="1">
    <citation type="submission" date="2020-06" db="EMBL/GenBank/DDBJ databases">
        <title>WGS assembly of Ceratodon purpureus strain R40.</title>
        <authorList>
            <person name="Carey S.B."/>
            <person name="Jenkins J."/>
            <person name="Shu S."/>
            <person name="Lovell J.T."/>
            <person name="Sreedasyam A."/>
            <person name="Maumus F."/>
            <person name="Tiley G.P."/>
            <person name="Fernandez-Pozo N."/>
            <person name="Barry K."/>
            <person name="Chen C."/>
            <person name="Wang M."/>
            <person name="Lipzen A."/>
            <person name="Daum C."/>
            <person name="Saski C.A."/>
            <person name="Payton A.C."/>
            <person name="Mcbreen J.C."/>
            <person name="Conrad R.E."/>
            <person name="Kollar L.M."/>
            <person name="Olsson S."/>
            <person name="Huttunen S."/>
            <person name="Landis J.B."/>
            <person name="Wickett N.J."/>
            <person name="Johnson M.G."/>
            <person name="Rensing S.A."/>
            <person name="Grimwood J."/>
            <person name="Schmutz J."/>
            <person name="Mcdaniel S.F."/>
        </authorList>
    </citation>
    <scope>NUCLEOTIDE SEQUENCE</scope>
    <source>
        <strain evidence="1">R40</strain>
    </source>
</reference>
<dbReference type="EMBL" id="CM026433">
    <property type="protein sequence ID" value="KAG0553407.1"/>
    <property type="molecule type" value="Genomic_DNA"/>
</dbReference>
<keyword evidence="2" id="KW-1185">Reference proteome</keyword>
<dbReference type="Proteomes" id="UP000822688">
    <property type="component" value="Chromosome 12"/>
</dbReference>
<sequence>MVDGCLKISHSRWDQKRESTAREPMFLTWNGLCSLSSCSNLGVTGRIPLQIEPIGLRSMELLTTTVRFRTPVLPHYTQAGIRRERAQPPFVSHFFLPRAVHWGLTPGCAPSFPVPAWMCYLCGCCNTRVMVIYDNLCESFNLVR</sequence>